<dbReference type="SMART" id="SM00396">
    <property type="entry name" value="ZnF_UBR1"/>
    <property type="match status" value="1"/>
</dbReference>
<name>A0A0N4UG46_DRAME</name>
<dbReference type="Proteomes" id="UP000274756">
    <property type="component" value="Unassembled WGS sequence"/>
</dbReference>
<evidence type="ECO:0000313" key="14">
    <source>
        <dbReference type="Proteomes" id="UP000274756"/>
    </source>
</evidence>
<dbReference type="FunFam" id="2.10.110.30:FF:000001">
    <property type="entry name" value="E3 ubiquitin-protein ligase UBR2 isoform 1"/>
    <property type="match status" value="1"/>
</dbReference>
<dbReference type="WBParaSite" id="DME_0000644501-mRNA-1">
    <property type="protein sequence ID" value="DME_0000644501-mRNA-1"/>
    <property type="gene ID" value="DME_0000644501"/>
</dbReference>
<proteinExistence type="inferred from homology"/>
<evidence type="ECO:0000256" key="8">
    <source>
        <dbReference type="ARBA" id="ARBA00046341"/>
    </source>
</evidence>
<dbReference type="GO" id="GO:0005737">
    <property type="term" value="C:cytoplasm"/>
    <property type="evidence" value="ECO:0007669"/>
    <property type="project" value="TreeGrafter"/>
</dbReference>
<keyword evidence="14" id="KW-1185">Reference proteome</keyword>
<dbReference type="GO" id="GO:0061630">
    <property type="term" value="F:ubiquitin protein ligase activity"/>
    <property type="evidence" value="ECO:0007669"/>
    <property type="project" value="UniProtKB-UniRule"/>
</dbReference>
<evidence type="ECO:0000259" key="11">
    <source>
        <dbReference type="PROSITE" id="PS51157"/>
    </source>
</evidence>
<accession>A0A0N4UG46</accession>
<reference evidence="12 14" key="2">
    <citation type="submission" date="2018-11" db="EMBL/GenBank/DDBJ databases">
        <authorList>
            <consortium name="Pathogen Informatics"/>
        </authorList>
    </citation>
    <scope>NUCLEOTIDE SEQUENCE [LARGE SCALE GENOMIC DNA]</scope>
</reference>
<evidence type="ECO:0000256" key="9">
    <source>
        <dbReference type="PROSITE-ProRule" id="PRU00508"/>
    </source>
</evidence>
<organism evidence="13 15">
    <name type="scientific">Dracunculus medinensis</name>
    <name type="common">Guinea worm</name>
    <dbReference type="NCBI Taxonomy" id="318479"/>
    <lineage>
        <taxon>Eukaryota</taxon>
        <taxon>Metazoa</taxon>
        <taxon>Ecdysozoa</taxon>
        <taxon>Nematoda</taxon>
        <taxon>Chromadorea</taxon>
        <taxon>Rhabditida</taxon>
        <taxon>Spirurina</taxon>
        <taxon>Dracunculoidea</taxon>
        <taxon>Dracunculidae</taxon>
        <taxon>Dracunculus</taxon>
    </lineage>
</organism>
<dbReference type="GO" id="GO:0000151">
    <property type="term" value="C:ubiquitin ligase complex"/>
    <property type="evidence" value="ECO:0007669"/>
    <property type="project" value="TreeGrafter"/>
</dbReference>
<evidence type="ECO:0000256" key="1">
    <source>
        <dbReference type="ARBA" id="ARBA00000900"/>
    </source>
</evidence>
<dbReference type="InterPro" id="IPR003126">
    <property type="entry name" value="Znf_UBR"/>
</dbReference>
<keyword evidence="3 10" id="KW-0808">Transferase</keyword>
<dbReference type="PROSITE" id="PS51157">
    <property type="entry name" value="ZF_UBR"/>
    <property type="match status" value="1"/>
</dbReference>
<dbReference type="GO" id="GO:0071596">
    <property type="term" value="P:ubiquitin-dependent protein catabolic process via the N-end rule pathway"/>
    <property type="evidence" value="ECO:0007669"/>
    <property type="project" value="UniProtKB-UniRule"/>
</dbReference>
<protein>
    <recommendedName>
        <fullName evidence="10">E3 ubiquitin-protein ligase</fullName>
        <ecNumber evidence="10">2.3.2.27</ecNumber>
    </recommendedName>
</protein>
<reference evidence="15" key="1">
    <citation type="submission" date="2017-02" db="UniProtKB">
        <authorList>
            <consortium name="WormBaseParasite"/>
        </authorList>
    </citation>
    <scope>IDENTIFICATION</scope>
</reference>
<dbReference type="OrthoDB" id="26387at2759"/>
<dbReference type="Pfam" id="PF02617">
    <property type="entry name" value="ClpS"/>
    <property type="match status" value="1"/>
</dbReference>
<evidence type="ECO:0000256" key="6">
    <source>
        <dbReference type="ARBA" id="ARBA00022786"/>
    </source>
</evidence>
<keyword evidence="6 10" id="KW-0833">Ubl conjugation pathway</keyword>
<dbReference type="STRING" id="318479.A0A0N4UG46"/>
<dbReference type="AlphaFoldDB" id="A0A0N4UG46"/>
<evidence type="ECO:0000256" key="10">
    <source>
        <dbReference type="RuleBase" id="RU366018"/>
    </source>
</evidence>
<comment type="pathway">
    <text evidence="2 10">Protein modification; protein ubiquitination.</text>
</comment>
<dbReference type="CDD" id="cd19672">
    <property type="entry name" value="UBR-box_UBR1_like"/>
    <property type="match status" value="1"/>
</dbReference>
<dbReference type="InterPro" id="IPR014719">
    <property type="entry name" value="Ribosomal_bL12_C/ClpS-like"/>
</dbReference>
<comment type="catalytic activity">
    <reaction evidence="1 10">
        <text>S-ubiquitinyl-[E2 ubiquitin-conjugating enzyme]-L-cysteine + [acceptor protein]-L-lysine = [E2 ubiquitin-conjugating enzyme]-L-cysteine + N(6)-ubiquitinyl-[acceptor protein]-L-lysine.</text>
        <dbReference type="EC" id="2.3.2.27"/>
    </reaction>
</comment>
<keyword evidence="4 10" id="KW-0479">Metal-binding</keyword>
<dbReference type="InterPro" id="IPR003769">
    <property type="entry name" value="ClpS_core"/>
</dbReference>
<dbReference type="Pfam" id="PF02207">
    <property type="entry name" value="zf-UBR"/>
    <property type="match status" value="1"/>
</dbReference>
<dbReference type="Proteomes" id="UP000038040">
    <property type="component" value="Unplaced"/>
</dbReference>
<dbReference type="Gene3D" id="2.10.110.30">
    <property type="match status" value="1"/>
</dbReference>
<dbReference type="InterPro" id="IPR039164">
    <property type="entry name" value="UBR1-like"/>
</dbReference>
<evidence type="ECO:0000256" key="3">
    <source>
        <dbReference type="ARBA" id="ARBA00022679"/>
    </source>
</evidence>
<comment type="function">
    <text evidence="10">Ubiquitin ligase protein which is a component of the N-end rule pathway. Recognizes and binds to proteins bearing specific N-terminal residues that are destabilizing according to the N-end rule, leading to their ubiquitination and subsequent degradation.</text>
</comment>
<evidence type="ECO:0000313" key="15">
    <source>
        <dbReference type="WBParaSite" id="DME_0000644501-mRNA-1"/>
    </source>
</evidence>
<evidence type="ECO:0000256" key="5">
    <source>
        <dbReference type="ARBA" id="ARBA00022771"/>
    </source>
</evidence>
<dbReference type="SUPFAM" id="SSF54736">
    <property type="entry name" value="ClpS-like"/>
    <property type="match status" value="1"/>
</dbReference>
<dbReference type="UniPathway" id="UPA00143"/>
<sequence>YCIYEHLIKETCLARNYHCNYYNLINSIHFNRISVADHELLHPLASAYCLDENVASDITSLNEQCSVVSDEQDDQNAVVCGHAFAAGEIAYSCTECASDPTCVFCQDCFQNSEHKYHKYRMSASSGNGYCDCGDEEAWHRNPLCNLHVVQQSKETLGQCPESFNAILFNDETHTYDSVIRALNLSIHCDDSQAMRLATIVDREGRAVVCSDSHEQCQRVKEEIQASFQNFY</sequence>
<keyword evidence="5 10" id="KW-0863">Zinc-finger</keyword>
<dbReference type="Gene3D" id="3.30.1390.10">
    <property type="match status" value="1"/>
</dbReference>
<dbReference type="PANTHER" id="PTHR21497">
    <property type="entry name" value="UBIQUITIN LIGASE E3 ALPHA-RELATED"/>
    <property type="match status" value="1"/>
</dbReference>
<dbReference type="EMBL" id="UYYG01001185">
    <property type="protein sequence ID" value="VDN59583.1"/>
    <property type="molecule type" value="Genomic_DNA"/>
</dbReference>
<comment type="similarity">
    <text evidence="8 10">Belongs to the E3 ubiquitin-protein ligase UBR1-like family.</text>
</comment>
<feature type="domain" description="UBR-type" evidence="11">
    <location>
        <begin position="78"/>
        <end position="149"/>
    </location>
</feature>
<dbReference type="PANTHER" id="PTHR21497:SF24">
    <property type="entry name" value="E3 UBIQUITIN-PROTEIN LIGASE UBR1"/>
    <property type="match status" value="1"/>
</dbReference>
<evidence type="ECO:0000313" key="13">
    <source>
        <dbReference type="Proteomes" id="UP000038040"/>
    </source>
</evidence>
<evidence type="ECO:0000256" key="7">
    <source>
        <dbReference type="ARBA" id="ARBA00022833"/>
    </source>
</evidence>
<evidence type="ECO:0000313" key="12">
    <source>
        <dbReference type="EMBL" id="VDN59583.1"/>
    </source>
</evidence>
<dbReference type="GO" id="GO:0016567">
    <property type="term" value="P:protein ubiquitination"/>
    <property type="evidence" value="ECO:0007669"/>
    <property type="project" value="UniProtKB-UniRule"/>
</dbReference>
<dbReference type="EC" id="2.3.2.27" evidence="10"/>
<feature type="zinc finger region" description="UBR-type" evidence="9">
    <location>
        <begin position="78"/>
        <end position="149"/>
    </location>
</feature>
<dbReference type="GO" id="GO:0008270">
    <property type="term" value="F:zinc ion binding"/>
    <property type="evidence" value="ECO:0007669"/>
    <property type="project" value="UniProtKB-UniRule"/>
</dbReference>
<evidence type="ECO:0000256" key="2">
    <source>
        <dbReference type="ARBA" id="ARBA00004906"/>
    </source>
</evidence>
<keyword evidence="7 10" id="KW-0862">Zinc</keyword>
<gene>
    <name evidence="12" type="ORF">DME_LOCUS9556</name>
</gene>
<evidence type="ECO:0000256" key="4">
    <source>
        <dbReference type="ARBA" id="ARBA00022723"/>
    </source>
</evidence>